<feature type="coiled-coil region" evidence="1">
    <location>
        <begin position="106"/>
        <end position="133"/>
    </location>
</feature>
<dbReference type="EMBL" id="MN740891">
    <property type="protein sequence ID" value="QHU16876.1"/>
    <property type="molecule type" value="Genomic_DNA"/>
</dbReference>
<evidence type="ECO:0000259" key="2">
    <source>
        <dbReference type="Pfam" id="PF13640"/>
    </source>
</evidence>
<protein>
    <recommendedName>
        <fullName evidence="2">Prolyl 4-hydroxylase alpha subunit Fe(2+) 2OG dioxygenase domain-containing protein</fullName>
    </recommendedName>
</protein>
<sequence length="269" mass="31795">MSEKRIHMDEYDIIEYPKTNIYIVENFLENELCEEIINTIDVLPLKKLSYNSANVECNIFVLDDYININNDSVYYFSTNEDEIETILKKINNKENIYMNKLNGISLDTIKQQNDKLNEKMEILQNLFNTINNKIKFDHTHFAYRKIYGPIRLHTDGILDVYEDNVHFLKENRLNDYRMVRNCSVVFTLNDDYEGGVFNFPQQEVSVKLKKGSVIVFPPYWTHPHQVSKLENNTFRYTVNTWGVHPDLYGGPRMGPDSNLHWYNMGQIVL</sequence>
<feature type="domain" description="Prolyl 4-hydroxylase alpha subunit Fe(2+) 2OG dioxygenase" evidence="2">
    <location>
        <begin position="163"/>
        <end position="241"/>
    </location>
</feature>
<keyword evidence="1" id="KW-0175">Coiled coil</keyword>
<evidence type="ECO:0000313" key="3">
    <source>
        <dbReference type="EMBL" id="QHU16876.1"/>
    </source>
</evidence>
<dbReference type="Pfam" id="PF13640">
    <property type="entry name" value="2OG-FeII_Oxy_3"/>
    <property type="match status" value="1"/>
</dbReference>
<proteinExistence type="predicted"/>
<name>A0A6C0KI95_9ZZZZ</name>
<reference evidence="3" key="1">
    <citation type="journal article" date="2020" name="Nature">
        <title>Giant virus diversity and host interactions through global metagenomics.</title>
        <authorList>
            <person name="Schulz F."/>
            <person name="Roux S."/>
            <person name="Paez-Espino D."/>
            <person name="Jungbluth S."/>
            <person name="Walsh D.A."/>
            <person name="Denef V.J."/>
            <person name="McMahon K.D."/>
            <person name="Konstantinidis K.T."/>
            <person name="Eloe-Fadrosh E.A."/>
            <person name="Kyrpides N.C."/>
            <person name="Woyke T."/>
        </authorList>
    </citation>
    <scope>NUCLEOTIDE SEQUENCE</scope>
    <source>
        <strain evidence="3">GVMAG-S-3300012000-53</strain>
    </source>
</reference>
<dbReference type="InterPro" id="IPR044862">
    <property type="entry name" value="Pro_4_hyd_alph_FE2OG_OXY"/>
</dbReference>
<dbReference type="AlphaFoldDB" id="A0A6C0KI95"/>
<dbReference type="Gene3D" id="2.60.120.620">
    <property type="entry name" value="q2cbj1_9rhob like domain"/>
    <property type="match status" value="1"/>
</dbReference>
<evidence type="ECO:0000256" key="1">
    <source>
        <dbReference type="SAM" id="Coils"/>
    </source>
</evidence>
<accession>A0A6C0KI95</accession>
<organism evidence="3">
    <name type="scientific">viral metagenome</name>
    <dbReference type="NCBI Taxonomy" id="1070528"/>
    <lineage>
        <taxon>unclassified sequences</taxon>
        <taxon>metagenomes</taxon>
        <taxon>organismal metagenomes</taxon>
    </lineage>
</organism>